<reference evidence="1" key="1">
    <citation type="submission" date="2020-06" db="EMBL/GenBank/DDBJ databases">
        <authorList>
            <consortium name="Plant Systems Biology data submission"/>
        </authorList>
    </citation>
    <scope>NUCLEOTIDE SEQUENCE</scope>
    <source>
        <strain evidence="1">D6</strain>
    </source>
</reference>
<evidence type="ECO:0000313" key="1">
    <source>
        <dbReference type="EMBL" id="CAB9528695.1"/>
    </source>
</evidence>
<comment type="caution">
    <text evidence="1">The sequence shown here is derived from an EMBL/GenBank/DDBJ whole genome shotgun (WGS) entry which is preliminary data.</text>
</comment>
<dbReference type="Proteomes" id="UP001153069">
    <property type="component" value="Unassembled WGS sequence"/>
</dbReference>
<dbReference type="EMBL" id="CAICTM010002293">
    <property type="protein sequence ID" value="CAB9528695.1"/>
    <property type="molecule type" value="Genomic_DNA"/>
</dbReference>
<sequence>MTTTTTTTMVTTASTAGTLEESHTQIMFTDDESLDTDNAAKCLRQEEVVKDLLAKHHGSTKNPQVLAAINDLAAMWKPQHESIGRSSLLEGEFLCHTLPEFPGRIKNSPPGVVQYTLGRLSFGIFQPRNLVCTVRSVRQSIQSRSGVKDSITGNNNRSKFQTFDYPICLDLTIHTPNGVDLPAVMMHSGVCYESPAQRSKFPHRLNVTFKGSTLVPAKAVRQDPALLAVWTETFANAYSKAEAERGFLSKTMQSLLAWWFQMVLPNDEQAAGSADHSVGFEMKRSPRGHLDFLYLSDTLRITKGNRGTLVVVERMDSPTSQTTTM</sequence>
<accession>A0A9N8F1L0</accession>
<gene>
    <name evidence="1" type="ORF">SEMRO_2295_G322310.1</name>
</gene>
<dbReference type="OrthoDB" id="189024at2759"/>
<name>A0A9N8F1L0_9STRA</name>
<protein>
    <submittedName>
        <fullName evidence="1">PAP_fibrillin</fullName>
    </submittedName>
</protein>
<organism evidence="1 2">
    <name type="scientific">Seminavis robusta</name>
    <dbReference type="NCBI Taxonomy" id="568900"/>
    <lineage>
        <taxon>Eukaryota</taxon>
        <taxon>Sar</taxon>
        <taxon>Stramenopiles</taxon>
        <taxon>Ochrophyta</taxon>
        <taxon>Bacillariophyta</taxon>
        <taxon>Bacillariophyceae</taxon>
        <taxon>Bacillariophycidae</taxon>
        <taxon>Naviculales</taxon>
        <taxon>Naviculaceae</taxon>
        <taxon>Seminavis</taxon>
    </lineage>
</organism>
<keyword evidence="2" id="KW-1185">Reference proteome</keyword>
<evidence type="ECO:0000313" key="2">
    <source>
        <dbReference type="Proteomes" id="UP001153069"/>
    </source>
</evidence>
<proteinExistence type="predicted"/>
<dbReference type="AlphaFoldDB" id="A0A9N8F1L0"/>